<dbReference type="CDD" id="cd00093">
    <property type="entry name" value="HTH_XRE"/>
    <property type="match status" value="1"/>
</dbReference>
<gene>
    <name evidence="8" type="ORF">CFOLD11_40450</name>
</gene>
<protein>
    <recommendedName>
        <fullName evidence="7">HTH cro/C1-type domain-containing protein</fullName>
    </recommendedName>
</protein>
<organism evidence="8 9">
    <name type="scientific">Clostridium folliculivorans</name>
    <dbReference type="NCBI Taxonomy" id="2886038"/>
    <lineage>
        <taxon>Bacteria</taxon>
        <taxon>Bacillati</taxon>
        <taxon>Bacillota</taxon>
        <taxon>Clostridia</taxon>
        <taxon>Eubacteriales</taxon>
        <taxon>Clostridiaceae</taxon>
        <taxon>Clostridium</taxon>
    </lineage>
</organism>
<dbReference type="Proteomes" id="UP001057868">
    <property type="component" value="Unassembled WGS sequence"/>
</dbReference>
<proteinExistence type="inferred from homology"/>
<dbReference type="PROSITE" id="PS50943">
    <property type="entry name" value="HTH_CROC1"/>
    <property type="match status" value="1"/>
</dbReference>
<dbReference type="PROSITE" id="PS50005">
    <property type="entry name" value="TPR"/>
    <property type="match status" value="1"/>
</dbReference>
<feature type="repeat" description="TPR" evidence="6">
    <location>
        <begin position="159"/>
        <end position="192"/>
    </location>
</feature>
<dbReference type="InterPro" id="IPR051476">
    <property type="entry name" value="Bac_ResReg_Asp_Phosphatase"/>
</dbReference>
<dbReference type="InterPro" id="IPR010982">
    <property type="entry name" value="Lambda_DNA-bd_dom_sf"/>
</dbReference>
<dbReference type="SMART" id="SM00028">
    <property type="entry name" value="TPR"/>
    <property type="match status" value="7"/>
</dbReference>
<evidence type="ECO:0000256" key="1">
    <source>
        <dbReference type="ARBA" id="ARBA00004496"/>
    </source>
</evidence>
<name>A0A9W5Y662_9CLOT</name>
<evidence type="ECO:0000256" key="5">
    <source>
        <dbReference type="ARBA" id="ARBA00038253"/>
    </source>
</evidence>
<evidence type="ECO:0000313" key="8">
    <source>
        <dbReference type="EMBL" id="GKU27218.1"/>
    </source>
</evidence>
<dbReference type="InterPro" id="IPR019734">
    <property type="entry name" value="TPR_rpt"/>
</dbReference>
<keyword evidence="3" id="KW-0677">Repeat</keyword>
<keyword evidence="4 6" id="KW-0802">TPR repeat</keyword>
<dbReference type="Pfam" id="PF12895">
    <property type="entry name" value="ANAPC3"/>
    <property type="match status" value="1"/>
</dbReference>
<evidence type="ECO:0000256" key="4">
    <source>
        <dbReference type="ARBA" id="ARBA00022803"/>
    </source>
</evidence>
<dbReference type="AlphaFoldDB" id="A0A9W5Y662"/>
<reference evidence="8" key="1">
    <citation type="journal article" date="2023" name="Int. J. Syst. Evol. Microbiol.">
        <title>&lt;i&gt;Clostridium folliculivorans&lt;/i&gt; sp. nov., isolated from soil samples of an organic paddy in Japan.</title>
        <authorList>
            <person name="Tazawa J."/>
            <person name="Kobayashi H."/>
            <person name="Tanizawa Y."/>
            <person name="Uchino A."/>
            <person name="Tanaka F."/>
            <person name="Urashima Y."/>
            <person name="Miura S."/>
            <person name="Sakamoto M."/>
            <person name="Ohkuma M."/>
            <person name="Tohno M."/>
        </authorList>
    </citation>
    <scope>NUCLEOTIDE SEQUENCE</scope>
    <source>
        <strain evidence="8">D1-1</strain>
    </source>
</reference>
<dbReference type="SUPFAM" id="SSF48452">
    <property type="entry name" value="TPR-like"/>
    <property type="match status" value="2"/>
</dbReference>
<keyword evidence="2" id="KW-0963">Cytoplasm</keyword>
<comment type="caution">
    <text evidence="8">The sequence shown here is derived from an EMBL/GenBank/DDBJ whole genome shotgun (WGS) entry which is preliminary data.</text>
</comment>
<dbReference type="GO" id="GO:0005737">
    <property type="term" value="C:cytoplasm"/>
    <property type="evidence" value="ECO:0007669"/>
    <property type="project" value="UniProtKB-SubCell"/>
</dbReference>
<dbReference type="InterPro" id="IPR011990">
    <property type="entry name" value="TPR-like_helical_dom_sf"/>
</dbReference>
<evidence type="ECO:0000256" key="2">
    <source>
        <dbReference type="ARBA" id="ARBA00022490"/>
    </source>
</evidence>
<dbReference type="SUPFAM" id="SSF47413">
    <property type="entry name" value="lambda repressor-like DNA-binding domains"/>
    <property type="match status" value="1"/>
</dbReference>
<dbReference type="PANTHER" id="PTHR46630">
    <property type="entry name" value="TETRATRICOPEPTIDE REPEAT PROTEIN 29"/>
    <property type="match status" value="1"/>
</dbReference>
<evidence type="ECO:0000256" key="6">
    <source>
        <dbReference type="PROSITE-ProRule" id="PRU00339"/>
    </source>
</evidence>
<evidence type="ECO:0000259" key="7">
    <source>
        <dbReference type="PROSITE" id="PS50943"/>
    </source>
</evidence>
<keyword evidence="9" id="KW-1185">Reference proteome</keyword>
<dbReference type="Gene3D" id="1.25.40.10">
    <property type="entry name" value="Tetratricopeptide repeat domain"/>
    <property type="match status" value="2"/>
</dbReference>
<comment type="subcellular location">
    <subcellularLocation>
        <location evidence="1">Cytoplasm</location>
    </subcellularLocation>
</comment>
<sequence length="431" mass="50343">MIGLDFYSPSEKIRLMRKRFRINQAEIEGVNMTRAFISMMESGKRNVSKASSKALAEKFNEIGKRISVNLDLDDEYFSRQPDEDAKFYCEEELHKDNNHKKLEELASIAKEFKLDDLLARIYKIDGDKYIEEKEYTKAFMSLSNALGKYKELKDDKSQVVIYNSIGSCKAKINEYEEAIFYYKQAISYALQEKDDITFLKAMNNLSLSYYHTKQYDKCIKTIDDNILSNSKYTELNRGIIIQARVTKAVSLYDLGKKEEAVKEYFDISEEIKDEDEVLLAVLYNNISRYYLEINDFQQGLKYVTEAQRLKSKVSKQTLPNTINTKGQVFFKQGFYDESIMLFELAIDIAEEYKQFDMLLDNYKDLVKVYESRNELDKIKSAMENFLNTLEQHDIEMGKSYALYKLAEVSAKQGDSSKSIEFLNKLEPFLEK</sequence>
<evidence type="ECO:0000256" key="3">
    <source>
        <dbReference type="ARBA" id="ARBA00022737"/>
    </source>
</evidence>
<comment type="similarity">
    <text evidence="5">Belongs to the Rap family.</text>
</comment>
<dbReference type="PANTHER" id="PTHR46630:SF1">
    <property type="entry name" value="TETRATRICOPEPTIDE REPEAT PROTEIN 29"/>
    <property type="match status" value="1"/>
</dbReference>
<dbReference type="InterPro" id="IPR001387">
    <property type="entry name" value="Cro/C1-type_HTH"/>
</dbReference>
<evidence type="ECO:0000313" key="9">
    <source>
        <dbReference type="Proteomes" id="UP001057868"/>
    </source>
</evidence>
<feature type="domain" description="HTH cro/C1-type" evidence="7">
    <location>
        <begin position="13"/>
        <end position="69"/>
    </location>
</feature>
<dbReference type="GO" id="GO:0003677">
    <property type="term" value="F:DNA binding"/>
    <property type="evidence" value="ECO:0007669"/>
    <property type="project" value="InterPro"/>
</dbReference>
<dbReference type="EMBL" id="BQXY01000010">
    <property type="protein sequence ID" value="GKU27218.1"/>
    <property type="molecule type" value="Genomic_DNA"/>
</dbReference>
<accession>A0A9W5Y662</accession>